<evidence type="ECO:0000259" key="6">
    <source>
        <dbReference type="PROSITE" id="PS50234"/>
    </source>
</evidence>
<sequence length="342" mass="37761">MFRFEHIEYLWALAILPVLILVFILWKRWRKNSIDNFLSPQLKEHILPNISNNKPTVQFIFFLIALILLIFGFAGPQVGTKLEEVKREGVELIVAVDVSNSMTAEDLSPNRLERAKRAIEKLVDRLQSDRIGMIVFAGNAYTQLPITTDYAAAKLFLDAVNTDIVPVQGTAIGDAIDLAMESFDMESSTSKAIIIISDGEDHEGGAEEAAEKAADNGVAVHTIGMGSNEGAPIPIYRGERRLGYMKNKNGETVVSKLNPDMLEDIADAGNGKFVQATNADAGLNYIFDEIGKMEKAEFGSKVYTDYENRFQYFLGAGLIFLVLSVLTGKRKSNIFGINKGES</sequence>
<dbReference type="OrthoDB" id="6206554at2"/>
<evidence type="ECO:0000256" key="1">
    <source>
        <dbReference type="ARBA" id="ARBA00022475"/>
    </source>
</evidence>
<evidence type="ECO:0000256" key="5">
    <source>
        <dbReference type="SAM" id="Phobius"/>
    </source>
</evidence>
<dbReference type="Pfam" id="PF07584">
    <property type="entry name" value="BatA"/>
    <property type="match status" value="1"/>
</dbReference>
<feature type="transmembrane region" description="Helical" evidence="5">
    <location>
        <begin position="6"/>
        <end position="26"/>
    </location>
</feature>
<keyword evidence="3 5" id="KW-1133">Transmembrane helix</keyword>
<evidence type="ECO:0000313" key="7">
    <source>
        <dbReference type="EMBL" id="KAB1065503.1"/>
    </source>
</evidence>
<accession>A0A6N6M9E7</accession>
<protein>
    <submittedName>
        <fullName evidence="7">VWA domain-containing protein</fullName>
    </submittedName>
</protein>
<feature type="domain" description="VWFA" evidence="6">
    <location>
        <begin position="91"/>
        <end position="290"/>
    </location>
</feature>
<proteinExistence type="predicted"/>
<evidence type="ECO:0000256" key="3">
    <source>
        <dbReference type="ARBA" id="ARBA00022989"/>
    </source>
</evidence>
<dbReference type="RefSeq" id="WP_151166327.1">
    <property type="nucleotide sequence ID" value="NZ_WACR01000002.1"/>
</dbReference>
<evidence type="ECO:0000256" key="2">
    <source>
        <dbReference type="ARBA" id="ARBA00022692"/>
    </source>
</evidence>
<keyword evidence="1" id="KW-1003">Cell membrane</keyword>
<feature type="transmembrane region" description="Helical" evidence="5">
    <location>
        <begin position="310"/>
        <end position="328"/>
    </location>
</feature>
<evidence type="ECO:0000256" key="4">
    <source>
        <dbReference type="ARBA" id="ARBA00023136"/>
    </source>
</evidence>
<name>A0A6N6M9E7_9FLAO</name>
<reference evidence="7 8" key="1">
    <citation type="submission" date="2019-09" db="EMBL/GenBank/DDBJ databases">
        <title>Genomes of Cryomorphaceae.</title>
        <authorList>
            <person name="Bowman J.P."/>
        </authorList>
    </citation>
    <scope>NUCLEOTIDE SEQUENCE [LARGE SCALE GENOMIC DNA]</scope>
    <source>
        <strain evidence="7 8">KCTC 52047</strain>
    </source>
</reference>
<keyword evidence="4 5" id="KW-0472">Membrane</keyword>
<dbReference type="InterPro" id="IPR024163">
    <property type="entry name" value="Aerotolerance_reg_N"/>
</dbReference>
<dbReference type="InterPro" id="IPR036465">
    <property type="entry name" value="vWFA_dom_sf"/>
</dbReference>
<keyword evidence="8" id="KW-1185">Reference proteome</keyword>
<dbReference type="Gene3D" id="3.40.50.410">
    <property type="entry name" value="von Willebrand factor, type A domain"/>
    <property type="match status" value="1"/>
</dbReference>
<gene>
    <name evidence="7" type="ORF">F3059_02290</name>
</gene>
<organism evidence="7 8">
    <name type="scientific">Salibacter halophilus</name>
    <dbReference type="NCBI Taxonomy" id="1803916"/>
    <lineage>
        <taxon>Bacteria</taxon>
        <taxon>Pseudomonadati</taxon>
        <taxon>Bacteroidota</taxon>
        <taxon>Flavobacteriia</taxon>
        <taxon>Flavobacteriales</taxon>
        <taxon>Salibacteraceae</taxon>
        <taxon>Salibacter</taxon>
    </lineage>
</organism>
<dbReference type="SMART" id="SM00327">
    <property type="entry name" value="VWA"/>
    <property type="match status" value="1"/>
</dbReference>
<keyword evidence="2 5" id="KW-0812">Transmembrane</keyword>
<dbReference type="InterPro" id="IPR002035">
    <property type="entry name" value="VWF_A"/>
</dbReference>
<dbReference type="Pfam" id="PF00092">
    <property type="entry name" value="VWA"/>
    <property type="match status" value="1"/>
</dbReference>
<comment type="caution">
    <text evidence="7">The sequence shown here is derived from an EMBL/GenBank/DDBJ whole genome shotgun (WGS) entry which is preliminary data.</text>
</comment>
<dbReference type="InterPro" id="IPR050768">
    <property type="entry name" value="UPF0353/GerABKA_families"/>
</dbReference>
<dbReference type="SUPFAM" id="SSF53300">
    <property type="entry name" value="vWA-like"/>
    <property type="match status" value="1"/>
</dbReference>
<dbReference type="PANTHER" id="PTHR22550:SF5">
    <property type="entry name" value="LEUCINE ZIPPER PROTEIN 4"/>
    <property type="match status" value="1"/>
</dbReference>
<dbReference type="EMBL" id="WACR01000002">
    <property type="protein sequence ID" value="KAB1065503.1"/>
    <property type="molecule type" value="Genomic_DNA"/>
</dbReference>
<dbReference type="AlphaFoldDB" id="A0A6N6M9E7"/>
<dbReference type="Proteomes" id="UP000435357">
    <property type="component" value="Unassembled WGS sequence"/>
</dbReference>
<evidence type="ECO:0000313" key="8">
    <source>
        <dbReference type="Proteomes" id="UP000435357"/>
    </source>
</evidence>
<feature type="transmembrane region" description="Helical" evidence="5">
    <location>
        <begin position="59"/>
        <end position="78"/>
    </location>
</feature>
<dbReference type="PROSITE" id="PS50234">
    <property type="entry name" value="VWFA"/>
    <property type="match status" value="1"/>
</dbReference>
<dbReference type="PANTHER" id="PTHR22550">
    <property type="entry name" value="SPORE GERMINATION PROTEIN"/>
    <property type="match status" value="1"/>
</dbReference>